<evidence type="ECO:0000313" key="6">
    <source>
        <dbReference type="EMBL" id="ACQ79925.1"/>
    </source>
</evidence>
<dbReference type="InterPro" id="IPR012074">
    <property type="entry name" value="GAF_ANTAR"/>
</dbReference>
<dbReference type="InterPro" id="IPR003018">
    <property type="entry name" value="GAF"/>
</dbReference>
<dbReference type="Gene3D" id="1.10.10.10">
    <property type="entry name" value="Winged helix-like DNA-binding domain superfamily/Winged helix DNA-binding domain"/>
    <property type="match status" value="1"/>
</dbReference>
<sequence length="245" mass="26364">MIDDELVQNGSAAEPPLTDQLADAVRLLAAEPTLQQTLDRITDLARTMIDGCHAAGVSLVRSGRIETPSATHPLVRAGDELQYSIGEGPCLDAIRDEEIVRSADLVDDLRWPRWSDRVVRDLGVRSMLAVQLYTSDAAHGALNMYSREPGAFRDDVVPLATTFGAVAAAALEAARTEEQLQSAVQTRTVIGQAQGIVMERYGVSDAQAFAVLSRVSQSSNTRLADIARDVVRTRRIPGVADAAQS</sequence>
<keyword evidence="7" id="KW-1185">Reference proteome</keyword>
<dbReference type="HOGENOM" id="CLU_074354_2_0_11"/>
<dbReference type="Gene3D" id="3.30.450.40">
    <property type="match status" value="1"/>
</dbReference>
<dbReference type="eggNOG" id="COG2203">
    <property type="taxonomic scope" value="Bacteria"/>
</dbReference>
<protein>
    <recommendedName>
        <fullName evidence="5">ANTAR domain-containing protein</fullName>
    </recommendedName>
</protein>
<dbReference type="SUPFAM" id="SSF55781">
    <property type="entry name" value="GAF domain-like"/>
    <property type="match status" value="1"/>
</dbReference>
<keyword evidence="2" id="KW-0418">Kinase</keyword>
<dbReference type="EMBL" id="CP001618">
    <property type="protein sequence ID" value="ACQ79925.1"/>
    <property type="molecule type" value="Genomic_DNA"/>
</dbReference>
<dbReference type="Pfam" id="PF03861">
    <property type="entry name" value="ANTAR"/>
    <property type="match status" value="1"/>
</dbReference>
<evidence type="ECO:0000259" key="5">
    <source>
        <dbReference type="PROSITE" id="PS50921"/>
    </source>
</evidence>
<name>C5C412_BEUC1</name>
<dbReference type="SMART" id="SM00065">
    <property type="entry name" value="GAF"/>
    <property type="match status" value="1"/>
</dbReference>
<dbReference type="Pfam" id="PF13185">
    <property type="entry name" value="GAF_2"/>
    <property type="match status" value="1"/>
</dbReference>
<gene>
    <name evidence="6" type="ordered locus">Bcav_1669</name>
</gene>
<dbReference type="AlphaFoldDB" id="C5C412"/>
<evidence type="ECO:0000256" key="3">
    <source>
        <dbReference type="ARBA" id="ARBA00023015"/>
    </source>
</evidence>
<dbReference type="InterPro" id="IPR036388">
    <property type="entry name" value="WH-like_DNA-bd_sf"/>
</dbReference>
<dbReference type="InterPro" id="IPR011006">
    <property type="entry name" value="CheY-like_superfamily"/>
</dbReference>
<dbReference type="SMART" id="SM01012">
    <property type="entry name" value="ANTAR"/>
    <property type="match status" value="1"/>
</dbReference>
<dbReference type="RefSeq" id="WP_015882165.1">
    <property type="nucleotide sequence ID" value="NC_012669.1"/>
</dbReference>
<keyword evidence="4" id="KW-0804">Transcription</keyword>
<evidence type="ECO:0000256" key="2">
    <source>
        <dbReference type="ARBA" id="ARBA00022777"/>
    </source>
</evidence>
<keyword evidence="3" id="KW-0805">Transcription regulation</keyword>
<evidence type="ECO:0000256" key="1">
    <source>
        <dbReference type="ARBA" id="ARBA00022679"/>
    </source>
</evidence>
<dbReference type="PROSITE" id="PS50921">
    <property type="entry name" value="ANTAR"/>
    <property type="match status" value="1"/>
</dbReference>
<dbReference type="InterPro" id="IPR029016">
    <property type="entry name" value="GAF-like_dom_sf"/>
</dbReference>
<feature type="domain" description="ANTAR" evidence="5">
    <location>
        <begin position="170"/>
        <end position="231"/>
    </location>
</feature>
<accession>C5C412</accession>
<evidence type="ECO:0000256" key="4">
    <source>
        <dbReference type="ARBA" id="ARBA00023163"/>
    </source>
</evidence>
<dbReference type="GO" id="GO:0003723">
    <property type="term" value="F:RNA binding"/>
    <property type="evidence" value="ECO:0007669"/>
    <property type="project" value="InterPro"/>
</dbReference>
<proteinExistence type="predicted"/>
<keyword evidence="1" id="KW-0808">Transferase</keyword>
<dbReference type="Proteomes" id="UP000007962">
    <property type="component" value="Chromosome"/>
</dbReference>
<dbReference type="STRING" id="471853.Bcav_1669"/>
<organism evidence="6 7">
    <name type="scientific">Beutenbergia cavernae (strain ATCC BAA-8 / DSM 12333 / CCUG 43141 / JCM 11478 / NBRC 16432 / NCIMB 13614 / HKI 0122)</name>
    <dbReference type="NCBI Taxonomy" id="471853"/>
    <lineage>
        <taxon>Bacteria</taxon>
        <taxon>Bacillati</taxon>
        <taxon>Actinomycetota</taxon>
        <taxon>Actinomycetes</taxon>
        <taxon>Micrococcales</taxon>
        <taxon>Beutenbergiaceae</taxon>
        <taxon>Beutenbergia</taxon>
    </lineage>
</organism>
<evidence type="ECO:0000313" key="7">
    <source>
        <dbReference type="Proteomes" id="UP000007962"/>
    </source>
</evidence>
<reference evidence="6 7" key="1">
    <citation type="journal article" date="2009" name="Stand. Genomic Sci.">
        <title>Complete genome sequence of Beutenbergia cavernae type strain (HKI 0122).</title>
        <authorList>
            <person name="Land M."/>
            <person name="Pukall R."/>
            <person name="Abt B."/>
            <person name="Goker M."/>
            <person name="Rohde M."/>
            <person name="Glavina Del Rio T."/>
            <person name="Tice H."/>
            <person name="Copeland A."/>
            <person name="Cheng J.F."/>
            <person name="Lucas S."/>
            <person name="Chen F."/>
            <person name="Nolan M."/>
            <person name="Bruce D."/>
            <person name="Goodwin L."/>
            <person name="Pitluck S."/>
            <person name="Ivanova N."/>
            <person name="Mavromatis K."/>
            <person name="Ovchinnikova G."/>
            <person name="Pati A."/>
            <person name="Chen A."/>
            <person name="Palaniappan K."/>
            <person name="Hauser L."/>
            <person name="Chang Y.J."/>
            <person name="Jefferies C.C."/>
            <person name="Saunders E."/>
            <person name="Brettin T."/>
            <person name="Detter J.C."/>
            <person name="Han C."/>
            <person name="Chain P."/>
            <person name="Bristow J."/>
            <person name="Eisen J.A."/>
            <person name="Markowitz V."/>
            <person name="Hugenholtz P."/>
            <person name="Kyrpides N.C."/>
            <person name="Klenk H.P."/>
            <person name="Lapidus A."/>
        </authorList>
    </citation>
    <scope>NUCLEOTIDE SEQUENCE [LARGE SCALE GENOMIC DNA]</scope>
    <source>
        <strain evidence="7">ATCC BAA-8 / DSM 12333 / NBRC 16432</strain>
    </source>
</reference>
<dbReference type="PIRSF" id="PIRSF036625">
    <property type="entry name" value="GAF_ANTAR"/>
    <property type="match status" value="1"/>
</dbReference>
<dbReference type="KEGG" id="bcv:Bcav_1669"/>
<dbReference type="GO" id="GO:0016301">
    <property type="term" value="F:kinase activity"/>
    <property type="evidence" value="ECO:0007669"/>
    <property type="project" value="UniProtKB-KW"/>
</dbReference>
<dbReference type="InterPro" id="IPR005561">
    <property type="entry name" value="ANTAR"/>
</dbReference>
<dbReference type="SUPFAM" id="SSF52172">
    <property type="entry name" value="CheY-like"/>
    <property type="match status" value="1"/>
</dbReference>